<keyword evidence="1" id="KW-0934">Plastid</keyword>
<organism evidence="1">
    <name type="scientific">Zamia fischeri</name>
    <name type="common">Cycad</name>
    <dbReference type="NCBI Taxonomy" id="34342"/>
    <lineage>
        <taxon>Eukaryota</taxon>
        <taxon>Viridiplantae</taxon>
        <taxon>Streptophyta</taxon>
        <taxon>Embryophyta</taxon>
        <taxon>Tracheophyta</taxon>
        <taxon>Spermatophyta</taxon>
        <taxon>Cycadidae</taxon>
        <taxon>Cycadales</taxon>
        <taxon>Zamiaceae</taxon>
        <taxon>Zamia</taxon>
    </lineage>
</organism>
<evidence type="ECO:0000313" key="1">
    <source>
        <dbReference type="EMBL" id="QWW89664.1"/>
    </source>
</evidence>
<reference evidence="1" key="2">
    <citation type="submission" date="2018-05" db="EMBL/GenBank/DDBJ databases">
        <authorList>
            <person name="Lei J.-Y."/>
            <person name="Jiang G.-F."/>
        </authorList>
    </citation>
    <scope>NUCLEOTIDE SEQUENCE</scope>
</reference>
<proteinExistence type="predicted"/>
<protein>
    <submittedName>
        <fullName evidence="1">Photosystem I subunit XII</fullName>
    </submittedName>
</protein>
<geneLocation type="chloroplast" evidence="1"/>
<reference evidence="1" key="1">
    <citation type="journal article" date="2018" name="Mitochondrial DNA Part B Resour">
        <title>Characterization of the complete chloroplast genome of endangered Cycads Zamia fischeri Miq. ex Lem.</title>
        <authorList>
            <person name="Lei J.Y."/>
            <person name="Hinsinger D.D."/>
            <person name="Jiang G.F."/>
        </authorList>
    </citation>
    <scope>NUCLEOTIDE SEQUENCE</scope>
</reference>
<name>A0A8F3BBI7_ZAMFI</name>
<sequence length="25" mass="2915">MDIGESNFNSPYCCFDNKYFSFQTG</sequence>
<gene>
    <name evidence="1" type="primary">psaM</name>
</gene>
<dbReference type="AlphaFoldDB" id="A0A8F3BBI7"/>
<keyword evidence="1" id="KW-0150">Chloroplast</keyword>
<dbReference type="EMBL" id="MH311043">
    <property type="protein sequence ID" value="QWW89664.1"/>
    <property type="molecule type" value="Genomic_DNA"/>
</dbReference>
<accession>A0A8F3BBI7</accession>